<organism evidence="8 9">
    <name type="scientific">Haematococcus lacustris</name>
    <name type="common">Green alga</name>
    <name type="synonym">Haematococcus pluvialis</name>
    <dbReference type="NCBI Taxonomy" id="44745"/>
    <lineage>
        <taxon>Eukaryota</taxon>
        <taxon>Viridiplantae</taxon>
        <taxon>Chlorophyta</taxon>
        <taxon>core chlorophytes</taxon>
        <taxon>Chlorophyceae</taxon>
        <taxon>CS clade</taxon>
        <taxon>Chlamydomonadales</taxon>
        <taxon>Haematococcaceae</taxon>
        <taxon>Haematococcus</taxon>
    </lineage>
</organism>
<evidence type="ECO:0000256" key="3">
    <source>
        <dbReference type="ARBA" id="ARBA00022592"/>
    </source>
</evidence>
<dbReference type="GO" id="GO:0035435">
    <property type="term" value="P:phosphate ion transmembrane transport"/>
    <property type="evidence" value="ECO:0007669"/>
    <property type="project" value="TreeGrafter"/>
</dbReference>
<gene>
    <name evidence="8" type="ORF">HaLaN_27674</name>
</gene>
<feature type="transmembrane region" description="Helical" evidence="7">
    <location>
        <begin position="58"/>
        <end position="75"/>
    </location>
</feature>
<keyword evidence="5 7" id="KW-1133">Transmembrane helix</keyword>
<evidence type="ECO:0000256" key="4">
    <source>
        <dbReference type="ARBA" id="ARBA00022692"/>
    </source>
</evidence>
<dbReference type="Proteomes" id="UP000485058">
    <property type="component" value="Unassembled WGS sequence"/>
</dbReference>
<dbReference type="PANTHER" id="PTHR11101:SF80">
    <property type="entry name" value="PHOSPHATE TRANSPORTER"/>
    <property type="match status" value="1"/>
</dbReference>
<comment type="caution">
    <text evidence="8">The sequence shown here is derived from an EMBL/GenBank/DDBJ whole genome shotgun (WGS) entry which is preliminary data.</text>
</comment>
<keyword evidence="9" id="KW-1185">Reference proteome</keyword>
<evidence type="ECO:0000256" key="1">
    <source>
        <dbReference type="ARBA" id="ARBA00004141"/>
    </source>
</evidence>
<reference evidence="8 9" key="1">
    <citation type="submission" date="2020-02" db="EMBL/GenBank/DDBJ databases">
        <title>Draft genome sequence of Haematococcus lacustris strain NIES-144.</title>
        <authorList>
            <person name="Morimoto D."/>
            <person name="Nakagawa S."/>
            <person name="Yoshida T."/>
            <person name="Sawayama S."/>
        </authorList>
    </citation>
    <scope>NUCLEOTIDE SEQUENCE [LARGE SCALE GENOMIC DNA]</scope>
    <source>
        <strain evidence="8 9">NIES-144</strain>
    </source>
</reference>
<evidence type="ECO:0000313" key="8">
    <source>
        <dbReference type="EMBL" id="GFH29079.1"/>
    </source>
</evidence>
<dbReference type="InterPro" id="IPR001204">
    <property type="entry name" value="Phos_transporter"/>
</dbReference>
<evidence type="ECO:0000256" key="7">
    <source>
        <dbReference type="SAM" id="Phobius"/>
    </source>
</evidence>
<keyword evidence="3" id="KW-0592">Phosphate transport</keyword>
<dbReference type="GO" id="GO:0016020">
    <property type="term" value="C:membrane"/>
    <property type="evidence" value="ECO:0007669"/>
    <property type="project" value="UniProtKB-SubCell"/>
</dbReference>
<protein>
    <submittedName>
        <fullName evidence="8">Phosphate transporter</fullName>
    </submittedName>
</protein>
<feature type="non-terminal residue" evidence="8">
    <location>
        <position position="1"/>
    </location>
</feature>
<dbReference type="AlphaFoldDB" id="A0A6A0A8N9"/>
<keyword evidence="2" id="KW-0813">Transport</keyword>
<keyword evidence="4 7" id="KW-0812">Transmembrane</keyword>
<dbReference type="EMBL" id="BLLF01004169">
    <property type="protein sequence ID" value="GFH29079.1"/>
    <property type="molecule type" value="Genomic_DNA"/>
</dbReference>
<evidence type="ECO:0000256" key="5">
    <source>
        <dbReference type="ARBA" id="ARBA00022989"/>
    </source>
</evidence>
<sequence length="88" mass="9764">MQTYEADNWLGKMADLLPNGAPRMPDWSFSTSPGRWHTYEWLVIVGAIVAFAMHTYEWLVIVGAIVAFAMAWAIGANDVANAFGTSER</sequence>
<accession>A0A6A0A8N9</accession>
<proteinExistence type="predicted"/>
<name>A0A6A0A8N9_HAELA</name>
<dbReference type="GO" id="GO:0005315">
    <property type="term" value="F:phosphate transmembrane transporter activity"/>
    <property type="evidence" value="ECO:0007669"/>
    <property type="project" value="InterPro"/>
</dbReference>
<feature type="transmembrane region" description="Helical" evidence="7">
    <location>
        <begin position="36"/>
        <end position="53"/>
    </location>
</feature>
<keyword evidence="6 7" id="KW-0472">Membrane</keyword>
<comment type="subcellular location">
    <subcellularLocation>
        <location evidence="1">Membrane</location>
        <topology evidence="1">Multi-pass membrane protein</topology>
    </subcellularLocation>
</comment>
<evidence type="ECO:0000313" key="9">
    <source>
        <dbReference type="Proteomes" id="UP000485058"/>
    </source>
</evidence>
<dbReference type="PANTHER" id="PTHR11101">
    <property type="entry name" value="PHOSPHATE TRANSPORTER"/>
    <property type="match status" value="1"/>
</dbReference>
<evidence type="ECO:0000256" key="6">
    <source>
        <dbReference type="ARBA" id="ARBA00023136"/>
    </source>
</evidence>
<evidence type="ECO:0000256" key="2">
    <source>
        <dbReference type="ARBA" id="ARBA00022448"/>
    </source>
</evidence>